<dbReference type="AlphaFoldDB" id="A0A7Y0HE99"/>
<dbReference type="InterPro" id="IPR036388">
    <property type="entry name" value="WH-like_DNA-bd_sf"/>
</dbReference>
<evidence type="ECO:0000256" key="2">
    <source>
        <dbReference type="ARBA" id="ARBA00023015"/>
    </source>
</evidence>
<keyword evidence="7" id="KW-1185">Reference proteome</keyword>
<dbReference type="InterPro" id="IPR036390">
    <property type="entry name" value="WH_DNA-bd_sf"/>
</dbReference>
<dbReference type="EMBL" id="JABBNT010000001">
    <property type="protein sequence ID" value="NMM43313.1"/>
    <property type="molecule type" value="Genomic_DNA"/>
</dbReference>
<dbReference type="Gene3D" id="1.10.10.10">
    <property type="entry name" value="Winged helix-like DNA-binding domain superfamily/Winged helix DNA-binding domain"/>
    <property type="match status" value="1"/>
</dbReference>
<evidence type="ECO:0000256" key="4">
    <source>
        <dbReference type="ARBA" id="ARBA00023163"/>
    </source>
</evidence>
<evidence type="ECO:0000313" key="7">
    <source>
        <dbReference type="Proteomes" id="UP000539372"/>
    </source>
</evidence>
<dbReference type="Pfam" id="PF00126">
    <property type="entry name" value="HTH_1"/>
    <property type="match status" value="1"/>
</dbReference>
<dbReference type="Pfam" id="PF03466">
    <property type="entry name" value="LysR_substrate"/>
    <property type="match status" value="1"/>
</dbReference>
<organism evidence="6 7">
    <name type="scientific">Pacificispira spongiicola</name>
    <dbReference type="NCBI Taxonomy" id="2729598"/>
    <lineage>
        <taxon>Bacteria</taxon>
        <taxon>Pseudomonadati</taxon>
        <taxon>Pseudomonadota</taxon>
        <taxon>Alphaproteobacteria</taxon>
        <taxon>Rhodospirillales</taxon>
        <taxon>Rhodospirillaceae</taxon>
        <taxon>Pacificispira</taxon>
    </lineage>
</organism>
<keyword evidence="4" id="KW-0804">Transcription</keyword>
<proteinExistence type="inferred from homology"/>
<name>A0A7Y0HE99_9PROT</name>
<protein>
    <submittedName>
        <fullName evidence="6">LysR family transcriptional regulator</fullName>
    </submittedName>
</protein>
<dbReference type="GO" id="GO:0000976">
    <property type="term" value="F:transcription cis-regulatory region binding"/>
    <property type="evidence" value="ECO:0007669"/>
    <property type="project" value="TreeGrafter"/>
</dbReference>
<gene>
    <name evidence="6" type="ORF">HH303_02405</name>
</gene>
<dbReference type="PANTHER" id="PTHR30126">
    <property type="entry name" value="HTH-TYPE TRANSCRIPTIONAL REGULATOR"/>
    <property type="match status" value="1"/>
</dbReference>
<evidence type="ECO:0000313" key="6">
    <source>
        <dbReference type="EMBL" id="NMM43313.1"/>
    </source>
</evidence>
<dbReference type="InterPro" id="IPR005119">
    <property type="entry name" value="LysR_subst-bd"/>
</dbReference>
<comment type="similarity">
    <text evidence="1">Belongs to the LysR transcriptional regulatory family.</text>
</comment>
<dbReference type="Proteomes" id="UP000539372">
    <property type="component" value="Unassembled WGS sequence"/>
</dbReference>
<keyword evidence="2" id="KW-0805">Transcription regulation</keyword>
<feature type="domain" description="HTH lysR-type" evidence="5">
    <location>
        <begin position="1"/>
        <end position="58"/>
    </location>
</feature>
<dbReference type="SUPFAM" id="SSF53850">
    <property type="entry name" value="Periplasmic binding protein-like II"/>
    <property type="match status" value="1"/>
</dbReference>
<sequence length="284" mass="31800">MNIAFIETFLAVIETGNLNRAAERLHVTESTVTTRLDALEDLLGQDLLVRSRRGAQMTKAGYKFLVRAERISQAWRQAQTELSLPKGFQGLFSLGCGLDLWSGLGKTWILQAMRAAPDLAFETWAGDDSQLRRWVQSGLVDAVLMTEPAGGPGIKTVPFLEDRIVQVSTEPRKAVEWDPNYIYVEYGPEVRRQHDAIWSADRTAYMTISGAEWALDFLLERGGSAYLPRRMVERLIAEGRLFEVDGAPDFTRRVHLSYRDSCLAEFPALADMLTADRVQATSSA</sequence>
<dbReference type="PANTHER" id="PTHR30126:SF21">
    <property type="entry name" value="TRANSCRIPTIONAL REGULATOR-RELATED"/>
    <property type="match status" value="1"/>
</dbReference>
<evidence type="ECO:0000259" key="5">
    <source>
        <dbReference type="PROSITE" id="PS50931"/>
    </source>
</evidence>
<dbReference type="SUPFAM" id="SSF46785">
    <property type="entry name" value="Winged helix' DNA-binding domain"/>
    <property type="match status" value="1"/>
</dbReference>
<dbReference type="GO" id="GO:0003700">
    <property type="term" value="F:DNA-binding transcription factor activity"/>
    <property type="evidence" value="ECO:0007669"/>
    <property type="project" value="InterPro"/>
</dbReference>
<evidence type="ECO:0000256" key="3">
    <source>
        <dbReference type="ARBA" id="ARBA00023125"/>
    </source>
</evidence>
<reference evidence="6 7" key="1">
    <citation type="submission" date="2020-04" db="EMBL/GenBank/DDBJ databases">
        <title>Rhodospirillaceae bacterium KN72 isolated from deep sea.</title>
        <authorList>
            <person name="Zhang D.-C."/>
        </authorList>
    </citation>
    <scope>NUCLEOTIDE SEQUENCE [LARGE SCALE GENOMIC DNA]</scope>
    <source>
        <strain evidence="6 7">KN72</strain>
    </source>
</reference>
<dbReference type="RefSeq" id="WP_169623600.1">
    <property type="nucleotide sequence ID" value="NZ_JABBNT010000001.1"/>
</dbReference>
<keyword evidence="3" id="KW-0238">DNA-binding</keyword>
<accession>A0A7Y0HE99</accession>
<dbReference type="InterPro" id="IPR000847">
    <property type="entry name" value="LysR_HTH_N"/>
</dbReference>
<dbReference type="PROSITE" id="PS50931">
    <property type="entry name" value="HTH_LYSR"/>
    <property type="match status" value="1"/>
</dbReference>
<evidence type="ECO:0000256" key="1">
    <source>
        <dbReference type="ARBA" id="ARBA00009437"/>
    </source>
</evidence>
<dbReference type="Gene3D" id="3.40.190.10">
    <property type="entry name" value="Periplasmic binding protein-like II"/>
    <property type="match status" value="2"/>
</dbReference>
<comment type="caution">
    <text evidence="6">The sequence shown here is derived from an EMBL/GenBank/DDBJ whole genome shotgun (WGS) entry which is preliminary data.</text>
</comment>